<accession>A0ABV7P1R0</accession>
<keyword evidence="3" id="KW-1185">Reference proteome</keyword>
<evidence type="ECO:0000313" key="3">
    <source>
        <dbReference type="Proteomes" id="UP001595645"/>
    </source>
</evidence>
<dbReference type="SUPFAM" id="SSF50475">
    <property type="entry name" value="FMN-binding split barrel"/>
    <property type="match status" value="1"/>
</dbReference>
<dbReference type="Gene3D" id="2.30.110.10">
    <property type="entry name" value="Electron Transport, Fmn-binding Protein, Chain A"/>
    <property type="match status" value="1"/>
</dbReference>
<dbReference type="Proteomes" id="UP001595645">
    <property type="component" value="Unassembled WGS sequence"/>
</dbReference>
<evidence type="ECO:0000256" key="1">
    <source>
        <dbReference type="SAM" id="MobiDB-lite"/>
    </source>
</evidence>
<gene>
    <name evidence="2" type="ORF">ACFOSH_26595</name>
</gene>
<dbReference type="InterPro" id="IPR012349">
    <property type="entry name" value="Split_barrel_FMN-bd"/>
</dbReference>
<proteinExistence type="predicted"/>
<dbReference type="RefSeq" id="WP_378241788.1">
    <property type="nucleotide sequence ID" value="NZ_JBHRWK010000044.1"/>
</dbReference>
<name>A0ABV7P1R0_9PSEU</name>
<reference evidence="3" key="1">
    <citation type="journal article" date="2019" name="Int. J. Syst. Evol. Microbiol.">
        <title>The Global Catalogue of Microorganisms (GCM) 10K type strain sequencing project: providing services to taxonomists for standard genome sequencing and annotation.</title>
        <authorList>
            <consortium name="The Broad Institute Genomics Platform"/>
            <consortium name="The Broad Institute Genome Sequencing Center for Infectious Disease"/>
            <person name="Wu L."/>
            <person name="Ma J."/>
        </authorList>
    </citation>
    <scope>NUCLEOTIDE SEQUENCE [LARGE SCALE GENOMIC DNA]</scope>
    <source>
        <strain evidence="3">CGMCC 4.7676</strain>
    </source>
</reference>
<evidence type="ECO:0000313" key="2">
    <source>
        <dbReference type="EMBL" id="MFC3453020.1"/>
    </source>
</evidence>
<dbReference type="EMBL" id="JBHRWK010000044">
    <property type="protein sequence ID" value="MFC3453020.1"/>
    <property type="molecule type" value="Genomic_DNA"/>
</dbReference>
<sequence>MSTTDVSALARTTLAAHQSLYLATAGESGPWVNGVFFAESDLFTLVLVLEQRGRTLAALRGNPGASVIVSTGSPADPFLQAMVRAEILDGERAQTARELLVAKVPYVAPFLDTPIETGPAGRGVLAGHRHPQRNAARQGTGGRLTRCGAGHGMTGDLERYREIRPVPYP</sequence>
<comment type="caution">
    <text evidence="2">The sequence shown here is derived from an EMBL/GenBank/DDBJ whole genome shotgun (WGS) entry which is preliminary data.</text>
</comment>
<protein>
    <submittedName>
        <fullName evidence="2">Pyridoxamine 5'-phosphate oxidase family protein</fullName>
    </submittedName>
</protein>
<feature type="region of interest" description="Disordered" evidence="1">
    <location>
        <begin position="129"/>
        <end position="150"/>
    </location>
</feature>
<organism evidence="2 3">
    <name type="scientific">Amycolatopsis speibonae</name>
    <dbReference type="NCBI Taxonomy" id="1450224"/>
    <lineage>
        <taxon>Bacteria</taxon>
        <taxon>Bacillati</taxon>
        <taxon>Actinomycetota</taxon>
        <taxon>Actinomycetes</taxon>
        <taxon>Pseudonocardiales</taxon>
        <taxon>Pseudonocardiaceae</taxon>
        <taxon>Amycolatopsis</taxon>
    </lineage>
</organism>